<protein>
    <submittedName>
        <fullName evidence="1">NUDIX family hydrolase</fullName>
    </submittedName>
</protein>
<dbReference type="KEGG" id="tet:TTHERM_00421120"/>
<proteinExistence type="predicted"/>
<dbReference type="GeneID" id="7831507"/>
<dbReference type="GO" id="GO:0016787">
    <property type="term" value="F:hydrolase activity"/>
    <property type="evidence" value="ECO:0007669"/>
    <property type="project" value="UniProtKB-KW"/>
</dbReference>
<reference evidence="2" key="1">
    <citation type="journal article" date="2006" name="PLoS Biol.">
        <title>Macronuclear genome sequence of the ciliate Tetrahymena thermophila, a model eukaryote.</title>
        <authorList>
            <person name="Eisen J.A."/>
            <person name="Coyne R.S."/>
            <person name="Wu M."/>
            <person name="Wu D."/>
            <person name="Thiagarajan M."/>
            <person name="Wortman J.R."/>
            <person name="Badger J.H."/>
            <person name="Ren Q."/>
            <person name="Amedeo P."/>
            <person name="Jones K.M."/>
            <person name="Tallon L.J."/>
            <person name="Delcher A.L."/>
            <person name="Salzberg S.L."/>
            <person name="Silva J.C."/>
            <person name="Haas B.J."/>
            <person name="Majoros W.H."/>
            <person name="Farzad M."/>
            <person name="Carlton J.M."/>
            <person name="Smith R.K. Jr."/>
            <person name="Garg J."/>
            <person name="Pearlman R.E."/>
            <person name="Karrer K.M."/>
            <person name="Sun L."/>
            <person name="Manning G."/>
            <person name="Elde N.C."/>
            <person name="Turkewitz A.P."/>
            <person name="Asai D.J."/>
            <person name="Wilkes D.E."/>
            <person name="Wang Y."/>
            <person name="Cai H."/>
            <person name="Collins K."/>
            <person name="Stewart B.A."/>
            <person name="Lee S.R."/>
            <person name="Wilamowska K."/>
            <person name="Weinberg Z."/>
            <person name="Ruzzo W.L."/>
            <person name="Wloga D."/>
            <person name="Gaertig J."/>
            <person name="Frankel J."/>
            <person name="Tsao C.-C."/>
            <person name="Gorovsky M.A."/>
            <person name="Keeling P.J."/>
            <person name="Waller R.F."/>
            <person name="Patron N.J."/>
            <person name="Cherry J.M."/>
            <person name="Stover N.A."/>
            <person name="Krieger C.J."/>
            <person name="del Toro C."/>
            <person name="Ryder H.F."/>
            <person name="Williamson S.C."/>
            <person name="Barbeau R.A."/>
            <person name="Hamilton E.P."/>
            <person name="Orias E."/>
        </authorList>
    </citation>
    <scope>NUCLEOTIDE SEQUENCE [LARGE SCALE GENOMIC DNA]</scope>
    <source>
        <strain evidence="2">SB210</strain>
    </source>
</reference>
<gene>
    <name evidence="1" type="ORF">TTHERM_00421120</name>
</gene>
<dbReference type="EMBL" id="GG662536">
    <property type="protein sequence ID" value="EAR85703.2"/>
    <property type="molecule type" value="Genomic_DNA"/>
</dbReference>
<evidence type="ECO:0000313" key="1">
    <source>
        <dbReference type="EMBL" id="EAR85703.2"/>
    </source>
</evidence>
<keyword evidence="2" id="KW-1185">Reference proteome</keyword>
<dbReference type="RefSeq" id="XP_001033366.2">
    <property type="nucleotide sequence ID" value="XM_001033366.2"/>
</dbReference>
<organism evidence="1 2">
    <name type="scientific">Tetrahymena thermophila (strain SB210)</name>
    <dbReference type="NCBI Taxonomy" id="312017"/>
    <lineage>
        <taxon>Eukaryota</taxon>
        <taxon>Sar</taxon>
        <taxon>Alveolata</taxon>
        <taxon>Ciliophora</taxon>
        <taxon>Intramacronucleata</taxon>
        <taxon>Oligohymenophorea</taxon>
        <taxon>Hymenostomatida</taxon>
        <taxon>Tetrahymenina</taxon>
        <taxon>Tetrahymenidae</taxon>
        <taxon>Tetrahymena</taxon>
    </lineage>
</organism>
<keyword evidence="1" id="KW-0378">Hydrolase</keyword>
<dbReference type="InParanoid" id="I7M6R8"/>
<evidence type="ECO:0000313" key="2">
    <source>
        <dbReference type="Proteomes" id="UP000009168"/>
    </source>
</evidence>
<dbReference type="eggNOG" id="KOG3041">
    <property type="taxonomic scope" value="Eukaryota"/>
</dbReference>
<dbReference type="Proteomes" id="UP000009168">
    <property type="component" value="Unassembled WGS sequence"/>
</dbReference>
<accession>I7M6R8</accession>
<dbReference type="AlphaFoldDB" id="I7M6R8"/>
<name>I7M6R8_TETTS</name>
<sequence>MIIKQDLIIKKEYQQLEMGNNQCLAAQSEARQEIIHNFDIYNIGENLTQSFDRSEWDKYSLYFTIDNCLKFTRSGIILFRRPLNNISNLIQLTFDEYGISVKPYFYNKYKPQTVEEHIRNSLELIFSNEVLKDFFMERIDDTQKDFCFQGNRRFISQQYLSRKVEVNEKDYQSRKSFNLTINTRSQQNQQGDQNIFISENSPFKKDENSFQHNQTLHNFNDQQSYNQSTLQKNKVKLSDNYQIFENSTEKNQVLLTDQFEQQNNLKTQNMINITQFNHNINNYQENLHQSNKISKTDQIPSVERVYANPRNSQINIQNKDLSQQNYNLTLQNQEQSQQLGIQQVDENLFGTFSKNNNQFQQEIHQLSKSNDSFNNSQQIPFFHHQSFGRVNQQQMTQNQNKQNYQASSPKQIYHSQQNMQKNQNLAQNSQNNRNDFQINQFQTPMKNIQQQIVDNSSNQIQNTSQFYDVHSTPFTKDKQSNTQKTVSLEEQKVNNQGPQLREAKEFNLNQSQHIDDGHKHFQESQKKLFPLQEIIIAERDSVNHYYNYNDTQKHANQYEPMKETGSYVNQFQFMQQQQQQQFQKQLQLSNNKSQNQLNSTIKSFNINQQNQQQNQVFLNISPKSDNQLQNKGPIFIENQQPDTKVQFQNQADFQKFDQQQDQPYSTDRSLYFKRQKKALNNIVSSNTLTNNQQVKIQ</sequence>